<dbReference type="Proteomes" id="UP000284892">
    <property type="component" value="Unassembled WGS sequence"/>
</dbReference>
<evidence type="ECO:0000256" key="3">
    <source>
        <dbReference type="SAM" id="Phobius"/>
    </source>
</evidence>
<protein>
    <submittedName>
        <fullName evidence="5">Transcriptional regulator</fullName>
    </submittedName>
</protein>
<keyword evidence="6" id="KW-1185">Reference proteome</keyword>
<evidence type="ECO:0000313" key="5">
    <source>
        <dbReference type="EMBL" id="RKE94972.1"/>
    </source>
</evidence>
<proteinExistence type="predicted"/>
<feature type="domain" description="OmpR/PhoB-type" evidence="4">
    <location>
        <begin position="189"/>
        <end position="286"/>
    </location>
</feature>
<accession>A0A420DL59</accession>
<dbReference type="AlphaFoldDB" id="A0A420DL59"/>
<dbReference type="InterPro" id="IPR016032">
    <property type="entry name" value="Sig_transdc_resp-reg_C-effctor"/>
</dbReference>
<dbReference type="InterPro" id="IPR001867">
    <property type="entry name" value="OmpR/PhoB-type_DNA-bd"/>
</dbReference>
<name>A0A420DL59_9FLAO</name>
<comment type="caution">
    <text evidence="5">The sequence shown here is derived from an EMBL/GenBank/DDBJ whole genome shotgun (WGS) entry which is preliminary data.</text>
</comment>
<evidence type="ECO:0000313" key="6">
    <source>
        <dbReference type="Proteomes" id="UP000284892"/>
    </source>
</evidence>
<dbReference type="RefSeq" id="WP_120201435.1">
    <property type="nucleotide sequence ID" value="NZ_RAQJ01000003.1"/>
</dbReference>
<sequence length="287" mass="33146">MIFNLLNRHILVLLLTVLVIPNVKAETKDQHIKVALRNIGHEFLLQINDSTSRVLPVEKIDGRYAVRFKREFSFEPDLLLFAVFKVLEERKIIESYIVEVETCETKELVHSFEASLNIDGNMIACSQRALPKSCYVFYFTLIENNKNTYAEERIKSSGLNYIYVIIALIIVICVIFYRSIRNRSAKLNPDLINIGQYQFDKKGMILTLKAQSIGLSSKESDLLFLLFSNENKTLEREYILNIVWGDEGDYVGRTLDVFISKLRKKLEADSSLKIINVRGVGYRFVMN</sequence>
<dbReference type="InterPro" id="IPR036388">
    <property type="entry name" value="WH-like_DNA-bd_sf"/>
</dbReference>
<keyword evidence="1 2" id="KW-0238">DNA-binding</keyword>
<dbReference type="OrthoDB" id="7556122at2"/>
<feature type="DNA-binding region" description="OmpR/PhoB-type" evidence="2">
    <location>
        <begin position="189"/>
        <end position="286"/>
    </location>
</feature>
<keyword evidence="3" id="KW-0472">Membrane</keyword>
<evidence type="ECO:0000259" key="4">
    <source>
        <dbReference type="PROSITE" id="PS51755"/>
    </source>
</evidence>
<feature type="transmembrane region" description="Helical" evidence="3">
    <location>
        <begin position="158"/>
        <end position="177"/>
    </location>
</feature>
<evidence type="ECO:0000256" key="1">
    <source>
        <dbReference type="ARBA" id="ARBA00023125"/>
    </source>
</evidence>
<dbReference type="SMART" id="SM00862">
    <property type="entry name" value="Trans_reg_C"/>
    <property type="match status" value="1"/>
</dbReference>
<dbReference type="GO" id="GO:0003677">
    <property type="term" value="F:DNA binding"/>
    <property type="evidence" value="ECO:0007669"/>
    <property type="project" value="UniProtKB-UniRule"/>
</dbReference>
<dbReference type="Pfam" id="PF00486">
    <property type="entry name" value="Trans_reg_C"/>
    <property type="match status" value="1"/>
</dbReference>
<gene>
    <name evidence="5" type="ORF">BXY80_1989</name>
</gene>
<dbReference type="Gene3D" id="1.10.10.10">
    <property type="entry name" value="Winged helix-like DNA-binding domain superfamily/Winged helix DNA-binding domain"/>
    <property type="match status" value="1"/>
</dbReference>
<keyword evidence="3" id="KW-1133">Transmembrane helix</keyword>
<dbReference type="CDD" id="cd00383">
    <property type="entry name" value="trans_reg_C"/>
    <property type="match status" value="1"/>
</dbReference>
<reference evidence="5 6" key="1">
    <citation type="submission" date="2018-09" db="EMBL/GenBank/DDBJ databases">
        <title>Genomic Encyclopedia of Archaeal and Bacterial Type Strains, Phase II (KMG-II): from individual species to whole genera.</title>
        <authorList>
            <person name="Goeker M."/>
        </authorList>
    </citation>
    <scope>NUCLEOTIDE SEQUENCE [LARGE SCALE GENOMIC DNA]</scope>
    <source>
        <strain evidence="5 6">DSM 26283</strain>
    </source>
</reference>
<organism evidence="5 6">
    <name type="scientific">Ichthyenterobacterium magnum</name>
    <dbReference type="NCBI Taxonomy" id="1230530"/>
    <lineage>
        <taxon>Bacteria</taxon>
        <taxon>Pseudomonadati</taxon>
        <taxon>Bacteroidota</taxon>
        <taxon>Flavobacteriia</taxon>
        <taxon>Flavobacteriales</taxon>
        <taxon>Flavobacteriaceae</taxon>
        <taxon>Ichthyenterobacterium</taxon>
    </lineage>
</organism>
<dbReference type="EMBL" id="RAQJ01000003">
    <property type="protein sequence ID" value="RKE94972.1"/>
    <property type="molecule type" value="Genomic_DNA"/>
</dbReference>
<dbReference type="SUPFAM" id="SSF46894">
    <property type="entry name" value="C-terminal effector domain of the bipartite response regulators"/>
    <property type="match status" value="1"/>
</dbReference>
<dbReference type="PROSITE" id="PS51755">
    <property type="entry name" value="OMPR_PHOB"/>
    <property type="match status" value="1"/>
</dbReference>
<evidence type="ECO:0000256" key="2">
    <source>
        <dbReference type="PROSITE-ProRule" id="PRU01091"/>
    </source>
</evidence>
<dbReference type="GO" id="GO:0006355">
    <property type="term" value="P:regulation of DNA-templated transcription"/>
    <property type="evidence" value="ECO:0007669"/>
    <property type="project" value="InterPro"/>
</dbReference>
<keyword evidence="3" id="KW-0812">Transmembrane</keyword>
<dbReference type="GO" id="GO:0000160">
    <property type="term" value="P:phosphorelay signal transduction system"/>
    <property type="evidence" value="ECO:0007669"/>
    <property type="project" value="InterPro"/>
</dbReference>